<dbReference type="PIRSF" id="PIRSF038984">
    <property type="entry name" value="FAD_binding_protein"/>
    <property type="match status" value="1"/>
</dbReference>
<evidence type="ECO:0000259" key="1">
    <source>
        <dbReference type="Pfam" id="PF21688"/>
    </source>
</evidence>
<name>A0ABU0E5M9_9FIRM</name>
<protein>
    <submittedName>
        <fullName evidence="2">FAD-dependent dehydrogenase</fullName>
    </submittedName>
</protein>
<keyword evidence="3" id="KW-1185">Reference proteome</keyword>
<comment type="caution">
    <text evidence="2">The sequence shown here is derived from an EMBL/GenBank/DDBJ whole genome shotgun (WGS) entry which is preliminary data.</text>
</comment>
<dbReference type="SUPFAM" id="SSF51905">
    <property type="entry name" value="FAD/NAD(P)-binding domain"/>
    <property type="match status" value="1"/>
</dbReference>
<dbReference type="Gene3D" id="3.50.50.60">
    <property type="entry name" value="FAD/NAD(P)-binding domain"/>
    <property type="match status" value="2"/>
</dbReference>
<accession>A0ABU0E5M9</accession>
<feature type="domain" description="FAD-dependent protein C-terminal" evidence="1">
    <location>
        <begin position="278"/>
        <end position="470"/>
    </location>
</feature>
<dbReference type="RefSeq" id="WP_307409605.1">
    <property type="nucleotide sequence ID" value="NZ_JAUSUR010000005.1"/>
</dbReference>
<dbReference type="Pfam" id="PF21688">
    <property type="entry name" value="FAD-depend_C"/>
    <property type="match status" value="1"/>
</dbReference>
<gene>
    <name evidence="2" type="ORF">J2S15_002961</name>
</gene>
<sequence length="531" mass="59122">MLRLDQIKLTLQDDESLLKDKILKILSISESDLLHYEIYKKNIDARHQCILFVYSVDVEVKDEEAILKKKWKNIRKSPKQEYNYPEQGIIEMKHRPVVVGFGPAGMFAALALARNGYKPRIFEQGKQVEQRIKDVQKFVETGELDESSNIQFGEGGAGTFSDGKLTARTKDLRVQKIYEELINHGAPHEILTDAYPHIGSDRLIEVVANMRKTIIALGGTFHFSSKVDALISVNDRITGIEVNHQIIDADVVVLALGNSARDSFVKFHKQGLAMESKPYAIGVRIEHTQESIDKALYHEYYNHESLHAASYRLTHQHNGLGIYTFCMCPGGEVVAATSRRGHVVVNGMSDYARDNVNANSAILVQVNEEDYGEGVFAGMEFQEKLERKAFELGGSNYKAPAQRVGNFLQVPVQGEEIKPSYPLGVNYIDLHSLLPEKVCMGLREGLLAFARKNEAFKNTNAVLTGVETRSSSPVRILREKETLQSCSIRNVYPVGEGSGYSGGITSSAIDGLKGAEAIIEKFSSPDEIESK</sequence>
<dbReference type="EMBL" id="JAUSUR010000005">
    <property type="protein sequence ID" value="MDQ0362208.1"/>
    <property type="molecule type" value="Genomic_DNA"/>
</dbReference>
<dbReference type="InterPro" id="IPR036188">
    <property type="entry name" value="FAD/NAD-bd_sf"/>
</dbReference>
<evidence type="ECO:0000313" key="2">
    <source>
        <dbReference type="EMBL" id="MDQ0362208.1"/>
    </source>
</evidence>
<evidence type="ECO:0000313" key="3">
    <source>
        <dbReference type="Proteomes" id="UP001230220"/>
    </source>
</evidence>
<dbReference type="PRINTS" id="PR00419">
    <property type="entry name" value="ADXRDTASE"/>
</dbReference>
<dbReference type="InterPro" id="IPR028348">
    <property type="entry name" value="FAD-binding_protein"/>
</dbReference>
<proteinExistence type="predicted"/>
<reference evidence="2 3" key="1">
    <citation type="submission" date="2023-07" db="EMBL/GenBank/DDBJ databases">
        <title>Genomic Encyclopedia of Type Strains, Phase IV (KMG-IV): sequencing the most valuable type-strain genomes for metagenomic binning, comparative biology and taxonomic classification.</title>
        <authorList>
            <person name="Goeker M."/>
        </authorList>
    </citation>
    <scope>NUCLEOTIDE SEQUENCE [LARGE SCALE GENOMIC DNA]</scope>
    <source>
        <strain evidence="2 3">DSM 16784</strain>
    </source>
</reference>
<dbReference type="PANTHER" id="PTHR42842:SF3">
    <property type="entry name" value="FAD_NAD(P)-BINDING OXIDOREDUCTASE FAMILY PROTEIN"/>
    <property type="match status" value="1"/>
</dbReference>
<organism evidence="2 3">
    <name type="scientific">Breznakia pachnodae</name>
    <dbReference type="NCBI Taxonomy" id="265178"/>
    <lineage>
        <taxon>Bacteria</taxon>
        <taxon>Bacillati</taxon>
        <taxon>Bacillota</taxon>
        <taxon>Erysipelotrichia</taxon>
        <taxon>Erysipelotrichales</taxon>
        <taxon>Erysipelotrichaceae</taxon>
        <taxon>Breznakia</taxon>
    </lineage>
</organism>
<dbReference type="Gene3D" id="3.30.70.2700">
    <property type="match status" value="1"/>
</dbReference>
<dbReference type="Proteomes" id="UP001230220">
    <property type="component" value="Unassembled WGS sequence"/>
</dbReference>
<dbReference type="PANTHER" id="PTHR42842">
    <property type="entry name" value="FAD/NAD(P)-BINDING OXIDOREDUCTASE"/>
    <property type="match status" value="1"/>
</dbReference>
<dbReference type="InterPro" id="IPR049516">
    <property type="entry name" value="FAD-depend_C"/>
</dbReference>